<evidence type="ECO:0000259" key="4">
    <source>
        <dbReference type="Pfam" id="PF13525"/>
    </source>
</evidence>
<sequence length="272" mass="32465">MKKRNFAIGLIVIMLLSACGEYNKILKSTDYEFKYKKAIEYYEDGEYVRAGTLFQELVNIYRGTSRADQIYYYYAKSMMGQKDYLMATHYFKSLLREFPGSEHAEEAQFLVGYCNYLLSPKPRLDQTVTQEAIESLQLYINLYPYSDRVDEANRLIDELRSKLVYKSYLNARLYYDFENYKAAVVALTNSLKEYPDSEYREELMYMLLKSKYLLAVNSVQDKKQERLSSALDEYFTFVDEYPESRYRREVDRFYETVADLLNYDEQQETNIY</sequence>
<evidence type="ECO:0000313" key="5">
    <source>
        <dbReference type="EMBL" id="HDR52705.1"/>
    </source>
</evidence>
<name>A0A831LWX7_9BACT</name>
<feature type="domain" description="Outer membrane lipoprotein BamD-like" evidence="4">
    <location>
        <begin position="35"/>
        <end position="223"/>
    </location>
</feature>
<dbReference type="Gene3D" id="1.25.40.10">
    <property type="entry name" value="Tetratricopeptide repeat domain"/>
    <property type="match status" value="1"/>
</dbReference>
<dbReference type="InterPro" id="IPR017689">
    <property type="entry name" value="BamD"/>
</dbReference>
<evidence type="ECO:0000256" key="1">
    <source>
        <dbReference type="ARBA" id="ARBA00022729"/>
    </source>
</evidence>
<evidence type="ECO:0000256" key="2">
    <source>
        <dbReference type="ARBA" id="ARBA00023136"/>
    </source>
</evidence>
<dbReference type="AlphaFoldDB" id="A0A831LWX7"/>
<dbReference type="EMBL" id="DSDK01000786">
    <property type="protein sequence ID" value="HDR52705.1"/>
    <property type="molecule type" value="Genomic_DNA"/>
</dbReference>
<keyword evidence="2" id="KW-0472">Membrane</keyword>
<dbReference type="SUPFAM" id="SSF48452">
    <property type="entry name" value="TPR-like"/>
    <property type="match status" value="1"/>
</dbReference>
<keyword evidence="1" id="KW-0732">Signal</keyword>
<gene>
    <name evidence="5" type="primary">bamD</name>
    <name evidence="5" type="ORF">ENN90_13985</name>
</gene>
<dbReference type="Proteomes" id="UP000886047">
    <property type="component" value="Unassembled WGS sequence"/>
</dbReference>
<reference evidence="5" key="1">
    <citation type="journal article" date="2020" name="mSystems">
        <title>Genome- and Community-Level Interaction Insights into Carbon Utilization and Element Cycling Functions of Hydrothermarchaeota in Hydrothermal Sediment.</title>
        <authorList>
            <person name="Zhou Z."/>
            <person name="Liu Y."/>
            <person name="Xu W."/>
            <person name="Pan J."/>
            <person name="Luo Z.H."/>
            <person name="Li M."/>
        </authorList>
    </citation>
    <scope>NUCLEOTIDE SEQUENCE [LARGE SCALE GENOMIC DNA]</scope>
    <source>
        <strain evidence="5">SpSt-1217</strain>
    </source>
</reference>
<keyword evidence="3" id="KW-0998">Cell outer membrane</keyword>
<dbReference type="InterPro" id="IPR011990">
    <property type="entry name" value="TPR-like_helical_dom_sf"/>
</dbReference>
<protein>
    <submittedName>
        <fullName evidence="5">Outer membrane protein assembly factor BamD</fullName>
    </submittedName>
</protein>
<evidence type="ECO:0000256" key="3">
    <source>
        <dbReference type="ARBA" id="ARBA00023237"/>
    </source>
</evidence>
<comment type="caution">
    <text evidence="5">The sequence shown here is derived from an EMBL/GenBank/DDBJ whole genome shotgun (WGS) entry which is preliminary data.</text>
</comment>
<dbReference type="PROSITE" id="PS51257">
    <property type="entry name" value="PROKAR_LIPOPROTEIN"/>
    <property type="match status" value="1"/>
</dbReference>
<dbReference type="NCBIfam" id="TIGR03302">
    <property type="entry name" value="OM_YfiO"/>
    <property type="match status" value="1"/>
</dbReference>
<dbReference type="Pfam" id="PF13525">
    <property type="entry name" value="YfiO"/>
    <property type="match status" value="1"/>
</dbReference>
<accession>A0A831LWX7</accession>
<proteinExistence type="predicted"/>
<dbReference type="InterPro" id="IPR039565">
    <property type="entry name" value="BamD-like"/>
</dbReference>
<organism evidence="5">
    <name type="scientific">Mariniphaga anaerophila</name>
    <dbReference type="NCBI Taxonomy" id="1484053"/>
    <lineage>
        <taxon>Bacteria</taxon>
        <taxon>Pseudomonadati</taxon>
        <taxon>Bacteroidota</taxon>
        <taxon>Bacteroidia</taxon>
        <taxon>Marinilabiliales</taxon>
        <taxon>Prolixibacteraceae</taxon>
        <taxon>Mariniphaga</taxon>
    </lineage>
</organism>